<protein>
    <submittedName>
        <fullName evidence="12">Peptidoglycan-binding protein</fullName>
    </submittedName>
</protein>
<dbReference type="Proteomes" id="UP001237105">
    <property type="component" value="Unassembled WGS sequence"/>
</dbReference>
<reference evidence="12 13" key="1">
    <citation type="submission" date="2023-05" db="EMBL/GenBank/DDBJ databases">
        <title>Draft genome sequence of Streptomyces sp. B-S-A12 isolated from a cave soil in Thailand.</title>
        <authorList>
            <person name="Chamroensaksri N."/>
            <person name="Muangham S."/>
        </authorList>
    </citation>
    <scope>NUCLEOTIDE SEQUENCE [LARGE SCALE GENOMIC DNA]</scope>
    <source>
        <strain evidence="12 13">B-S-A12</strain>
    </source>
</reference>
<keyword evidence="5" id="KW-0378">Hydrolase</keyword>
<dbReference type="InterPro" id="IPR021158">
    <property type="entry name" value="Pept_M10A_Zn_BS"/>
</dbReference>
<evidence type="ECO:0000256" key="5">
    <source>
        <dbReference type="ARBA" id="ARBA00022801"/>
    </source>
</evidence>
<dbReference type="PROSITE" id="PS00546">
    <property type="entry name" value="CYSTEINE_SWITCH"/>
    <property type="match status" value="1"/>
</dbReference>
<dbReference type="InterPro" id="IPR036365">
    <property type="entry name" value="PGBD-like_sf"/>
</dbReference>
<keyword evidence="8" id="KW-0865">Zymogen</keyword>
<keyword evidence="7" id="KW-0482">Metalloprotease</keyword>
<dbReference type="RefSeq" id="WP_282535793.1">
    <property type="nucleotide sequence ID" value="NZ_JASCIS010000013.1"/>
</dbReference>
<dbReference type="Pfam" id="PF01471">
    <property type="entry name" value="PG_binding_1"/>
    <property type="match status" value="1"/>
</dbReference>
<proteinExistence type="predicted"/>
<feature type="domain" description="Peptidoglycan binding-like" evidence="11">
    <location>
        <begin position="231"/>
        <end position="288"/>
    </location>
</feature>
<evidence type="ECO:0000256" key="2">
    <source>
        <dbReference type="ARBA" id="ARBA00022670"/>
    </source>
</evidence>
<sequence>MSALNCPRCGVPRAADGGPACGCTRRTADALRDTRTAEAAAAEDFDLLRLRPYVSLPDAPEGEGNGRDAFPAPPTPTPTPTSLPPRPAGSTPTTPPSRPAADTPTEVRRRPRRTALLTATGAALAVIAVTATATALFPGEPDHRQALPDHRTTAPAPSRTTTGAPTRTHTPSASPKVAATESRSGAERPTRSGAPARTAPVTSAPPTASATGAVGTPRSPRAPVLRAGDEGPEVRELQDRLRQRYFYAGPTSGSYDVLVEDAVTRYQYAEGIEGDPRGVYGPRTRRALEAETREPPAAGGTPR</sequence>
<feature type="compositionally biased region" description="Pro residues" evidence="9">
    <location>
        <begin position="71"/>
        <end position="98"/>
    </location>
</feature>
<dbReference type="EMBL" id="JASCIS010000013">
    <property type="protein sequence ID" value="MDI3419909.1"/>
    <property type="molecule type" value="Genomic_DNA"/>
</dbReference>
<keyword evidence="10" id="KW-0472">Membrane</keyword>
<evidence type="ECO:0000256" key="4">
    <source>
        <dbReference type="ARBA" id="ARBA00022729"/>
    </source>
</evidence>
<keyword evidence="10" id="KW-0812">Transmembrane</keyword>
<dbReference type="SUPFAM" id="SSF47090">
    <property type="entry name" value="PGBD-like"/>
    <property type="match status" value="1"/>
</dbReference>
<feature type="region of interest" description="Disordered" evidence="9">
    <location>
        <begin position="138"/>
        <end position="236"/>
    </location>
</feature>
<evidence type="ECO:0000313" key="12">
    <source>
        <dbReference type="EMBL" id="MDI3419909.1"/>
    </source>
</evidence>
<evidence type="ECO:0000256" key="10">
    <source>
        <dbReference type="SAM" id="Phobius"/>
    </source>
</evidence>
<evidence type="ECO:0000256" key="7">
    <source>
        <dbReference type="ARBA" id="ARBA00023049"/>
    </source>
</evidence>
<evidence type="ECO:0000313" key="13">
    <source>
        <dbReference type="Proteomes" id="UP001237105"/>
    </source>
</evidence>
<name>A0ABT6SWC3_9ACTN</name>
<evidence type="ECO:0000256" key="3">
    <source>
        <dbReference type="ARBA" id="ARBA00022723"/>
    </source>
</evidence>
<dbReference type="InterPro" id="IPR036366">
    <property type="entry name" value="PGBDSf"/>
</dbReference>
<feature type="transmembrane region" description="Helical" evidence="10">
    <location>
        <begin position="115"/>
        <end position="137"/>
    </location>
</feature>
<feature type="compositionally biased region" description="Basic and acidic residues" evidence="9">
    <location>
        <begin position="140"/>
        <end position="152"/>
    </location>
</feature>
<accession>A0ABT6SWC3</accession>
<organism evidence="12 13">
    <name type="scientific">Streptomyces luteolus</name>
    <dbReference type="NCBI Taxonomy" id="3043615"/>
    <lineage>
        <taxon>Bacteria</taxon>
        <taxon>Bacillati</taxon>
        <taxon>Actinomycetota</taxon>
        <taxon>Actinomycetes</taxon>
        <taxon>Kitasatosporales</taxon>
        <taxon>Streptomycetaceae</taxon>
        <taxon>Streptomyces</taxon>
    </lineage>
</organism>
<feature type="region of interest" description="Disordered" evidence="9">
    <location>
        <begin position="273"/>
        <end position="303"/>
    </location>
</feature>
<evidence type="ECO:0000256" key="8">
    <source>
        <dbReference type="ARBA" id="ARBA00023145"/>
    </source>
</evidence>
<dbReference type="InterPro" id="IPR002477">
    <property type="entry name" value="Peptidoglycan-bd-like"/>
</dbReference>
<keyword evidence="10" id="KW-1133">Transmembrane helix</keyword>
<evidence type="ECO:0000256" key="6">
    <source>
        <dbReference type="ARBA" id="ARBA00022833"/>
    </source>
</evidence>
<comment type="cofactor">
    <cofactor evidence="1">
        <name>Zn(2+)</name>
        <dbReference type="ChEBI" id="CHEBI:29105"/>
    </cofactor>
</comment>
<feature type="region of interest" description="Disordered" evidence="9">
    <location>
        <begin position="55"/>
        <end position="116"/>
    </location>
</feature>
<feature type="compositionally biased region" description="Low complexity" evidence="9">
    <location>
        <begin position="153"/>
        <end position="172"/>
    </location>
</feature>
<comment type="caution">
    <text evidence="12">The sequence shown here is derived from an EMBL/GenBank/DDBJ whole genome shotgun (WGS) entry which is preliminary data.</text>
</comment>
<keyword evidence="4" id="KW-0732">Signal</keyword>
<feature type="region of interest" description="Disordered" evidence="9">
    <location>
        <begin position="1"/>
        <end position="23"/>
    </location>
</feature>
<keyword evidence="6" id="KW-0862">Zinc</keyword>
<gene>
    <name evidence="12" type="ORF">QIT00_15275</name>
</gene>
<keyword evidence="13" id="KW-1185">Reference proteome</keyword>
<keyword evidence="3" id="KW-0479">Metal-binding</keyword>
<feature type="compositionally biased region" description="Low complexity" evidence="9">
    <location>
        <begin position="194"/>
        <end position="217"/>
    </location>
</feature>
<evidence type="ECO:0000256" key="9">
    <source>
        <dbReference type="SAM" id="MobiDB-lite"/>
    </source>
</evidence>
<keyword evidence="2" id="KW-0645">Protease</keyword>
<evidence type="ECO:0000256" key="1">
    <source>
        <dbReference type="ARBA" id="ARBA00001947"/>
    </source>
</evidence>
<feature type="compositionally biased region" description="Basic and acidic residues" evidence="9">
    <location>
        <begin position="227"/>
        <end position="236"/>
    </location>
</feature>
<evidence type="ECO:0000259" key="11">
    <source>
        <dbReference type="Pfam" id="PF01471"/>
    </source>
</evidence>
<dbReference type="Gene3D" id="1.10.101.10">
    <property type="entry name" value="PGBD-like superfamily/PGBD"/>
    <property type="match status" value="1"/>
</dbReference>